<dbReference type="InterPro" id="IPR013879">
    <property type="entry name" value="DUF1761"/>
</dbReference>
<dbReference type="Pfam" id="PF08570">
    <property type="entry name" value="DUF1761"/>
    <property type="match status" value="1"/>
</dbReference>
<keyword evidence="3" id="KW-1185">Reference proteome</keyword>
<evidence type="ECO:0000256" key="1">
    <source>
        <dbReference type="SAM" id="Phobius"/>
    </source>
</evidence>
<evidence type="ECO:0000313" key="2">
    <source>
        <dbReference type="EMBL" id="KAK9820255.1"/>
    </source>
</evidence>
<protein>
    <submittedName>
        <fullName evidence="2">Uncharacterized protein</fullName>
    </submittedName>
</protein>
<dbReference type="Proteomes" id="UP001489004">
    <property type="component" value="Unassembled WGS sequence"/>
</dbReference>
<accession>A0AAW1QFR9</accession>
<gene>
    <name evidence="2" type="ORF">WJX72_008111</name>
</gene>
<feature type="transmembrane region" description="Helical" evidence="1">
    <location>
        <begin position="107"/>
        <end position="129"/>
    </location>
</feature>
<name>A0AAW1QFR9_9CHLO</name>
<sequence length="132" mass="14613">MQVPGAPAVVLSIIWMGMIGGIWYGPLFRSTFMRLAYGKRKPKGDQRRKYMVMTLTNILTVLLLQLVLRTLGAKTVQDGLAVAAGLGAFDILINVGHDLFEERPLGLFLIHHSYHLAYLSTICPFLAAVRSV</sequence>
<proteinExistence type="predicted"/>
<keyword evidence="1" id="KW-0812">Transmembrane</keyword>
<keyword evidence="1" id="KW-1133">Transmembrane helix</keyword>
<dbReference type="EMBL" id="JALJOR010000003">
    <property type="protein sequence ID" value="KAK9820255.1"/>
    <property type="molecule type" value="Genomic_DNA"/>
</dbReference>
<keyword evidence="1" id="KW-0472">Membrane</keyword>
<organism evidence="2 3">
    <name type="scientific">[Myrmecia] bisecta</name>
    <dbReference type="NCBI Taxonomy" id="41462"/>
    <lineage>
        <taxon>Eukaryota</taxon>
        <taxon>Viridiplantae</taxon>
        <taxon>Chlorophyta</taxon>
        <taxon>core chlorophytes</taxon>
        <taxon>Trebouxiophyceae</taxon>
        <taxon>Trebouxiales</taxon>
        <taxon>Trebouxiaceae</taxon>
        <taxon>Myrmecia</taxon>
    </lineage>
</organism>
<dbReference type="AlphaFoldDB" id="A0AAW1QFR9"/>
<evidence type="ECO:0000313" key="3">
    <source>
        <dbReference type="Proteomes" id="UP001489004"/>
    </source>
</evidence>
<feature type="transmembrane region" description="Helical" evidence="1">
    <location>
        <begin position="6"/>
        <end position="29"/>
    </location>
</feature>
<comment type="caution">
    <text evidence="2">The sequence shown here is derived from an EMBL/GenBank/DDBJ whole genome shotgun (WGS) entry which is preliminary data.</text>
</comment>
<feature type="transmembrane region" description="Helical" evidence="1">
    <location>
        <begin position="50"/>
        <end position="68"/>
    </location>
</feature>
<reference evidence="2 3" key="1">
    <citation type="journal article" date="2024" name="Nat. Commun.">
        <title>Phylogenomics reveals the evolutionary origins of lichenization in chlorophyte algae.</title>
        <authorList>
            <person name="Puginier C."/>
            <person name="Libourel C."/>
            <person name="Otte J."/>
            <person name="Skaloud P."/>
            <person name="Haon M."/>
            <person name="Grisel S."/>
            <person name="Petersen M."/>
            <person name="Berrin J.G."/>
            <person name="Delaux P.M."/>
            <person name="Dal Grande F."/>
            <person name="Keller J."/>
        </authorList>
    </citation>
    <scope>NUCLEOTIDE SEQUENCE [LARGE SCALE GENOMIC DNA]</scope>
    <source>
        <strain evidence="2 3">SAG 2043</strain>
    </source>
</reference>